<evidence type="ECO:0000256" key="2">
    <source>
        <dbReference type="ARBA" id="ARBA00022801"/>
    </source>
</evidence>
<keyword evidence="6" id="KW-1185">Reference proteome</keyword>
<dbReference type="InterPro" id="IPR027417">
    <property type="entry name" value="P-loop_NTPase"/>
</dbReference>
<dbReference type="OMA" id="QSICVIV"/>
<organism evidence="6 7">
    <name type="scientific">Haemonchus contortus</name>
    <name type="common">Barber pole worm</name>
    <dbReference type="NCBI Taxonomy" id="6289"/>
    <lineage>
        <taxon>Eukaryota</taxon>
        <taxon>Metazoa</taxon>
        <taxon>Ecdysozoa</taxon>
        <taxon>Nematoda</taxon>
        <taxon>Chromadorea</taxon>
        <taxon>Rhabditida</taxon>
        <taxon>Rhabditina</taxon>
        <taxon>Rhabditomorpha</taxon>
        <taxon>Strongyloidea</taxon>
        <taxon>Trichostrongylidae</taxon>
        <taxon>Haemonchus</taxon>
    </lineage>
</organism>
<dbReference type="CDD" id="cd18808">
    <property type="entry name" value="SF1_C_Upf1"/>
    <property type="match status" value="1"/>
</dbReference>
<dbReference type="AlphaFoldDB" id="A0A7I4YLT4"/>
<keyword evidence="3" id="KW-0347">Helicase</keyword>
<keyword evidence="4" id="KW-0067">ATP-binding</keyword>
<dbReference type="Proteomes" id="UP000025227">
    <property type="component" value="Unplaced"/>
</dbReference>
<dbReference type="PANTHER" id="PTHR43788:SF16">
    <property type="entry name" value="HELICASE WITH ZINC FINGER 2"/>
    <property type="match status" value="1"/>
</dbReference>
<dbReference type="GO" id="GO:0016787">
    <property type="term" value="F:hydrolase activity"/>
    <property type="evidence" value="ECO:0007669"/>
    <property type="project" value="UniProtKB-KW"/>
</dbReference>
<dbReference type="Gene3D" id="3.40.50.300">
    <property type="entry name" value="P-loop containing nucleotide triphosphate hydrolases"/>
    <property type="match status" value="1"/>
</dbReference>
<dbReference type="PANTHER" id="PTHR43788">
    <property type="entry name" value="DNA2/NAM7 HELICASE FAMILY MEMBER"/>
    <property type="match status" value="1"/>
</dbReference>
<evidence type="ECO:0000259" key="5">
    <source>
        <dbReference type="Pfam" id="PF13087"/>
    </source>
</evidence>
<reference evidence="7" key="1">
    <citation type="submission" date="2020-12" db="UniProtKB">
        <authorList>
            <consortium name="WormBaseParasite"/>
        </authorList>
    </citation>
    <scope>IDENTIFICATION</scope>
    <source>
        <strain evidence="7">MHco3</strain>
    </source>
</reference>
<dbReference type="GO" id="GO:0043139">
    <property type="term" value="F:5'-3' DNA helicase activity"/>
    <property type="evidence" value="ECO:0007669"/>
    <property type="project" value="TreeGrafter"/>
</dbReference>
<dbReference type="OrthoDB" id="5851052at2759"/>
<name>A0A7I4YLT4_HAECO</name>
<dbReference type="InterPro" id="IPR047187">
    <property type="entry name" value="SF1_C_Upf1"/>
</dbReference>
<dbReference type="InterPro" id="IPR041679">
    <property type="entry name" value="DNA2/NAM7-like_C"/>
</dbReference>
<accession>A0A7I4YLT4</accession>
<keyword evidence="2" id="KW-0378">Hydrolase</keyword>
<dbReference type="SUPFAM" id="SSF52540">
    <property type="entry name" value="P-loop containing nucleoside triphosphate hydrolases"/>
    <property type="match status" value="1"/>
</dbReference>
<evidence type="ECO:0000313" key="6">
    <source>
        <dbReference type="Proteomes" id="UP000025227"/>
    </source>
</evidence>
<feature type="domain" description="DNA2/NAM7 helicase-like C-terminal" evidence="5">
    <location>
        <begin position="3"/>
        <end position="132"/>
    </location>
</feature>
<sequence>MRFPSPNIPFMFIDAIGTDVRASSKSLYNEDEAIICRHLIDRLIGVGVPPQSICFIAFYREQYRHVKEEMGDLGFELTTVDSVQGREKDVVILLATKTKISQDPEGEFINAYRRLNVAVTQSRHGQFIIGQASTLRQVPV</sequence>
<dbReference type="Pfam" id="PF13087">
    <property type="entry name" value="AAA_12"/>
    <property type="match status" value="1"/>
</dbReference>
<evidence type="ECO:0000256" key="4">
    <source>
        <dbReference type="ARBA" id="ARBA00022840"/>
    </source>
</evidence>
<protein>
    <submittedName>
        <fullName evidence="7">AAA_12 domain-containing protein</fullName>
    </submittedName>
</protein>
<dbReference type="WBParaSite" id="HCON_00106780-00001">
    <property type="protein sequence ID" value="HCON_00106780-00001"/>
    <property type="gene ID" value="HCON_00106780"/>
</dbReference>
<evidence type="ECO:0000313" key="7">
    <source>
        <dbReference type="WBParaSite" id="HCON_00106780-00001"/>
    </source>
</evidence>
<evidence type="ECO:0000256" key="1">
    <source>
        <dbReference type="ARBA" id="ARBA00022741"/>
    </source>
</evidence>
<evidence type="ECO:0000256" key="3">
    <source>
        <dbReference type="ARBA" id="ARBA00022806"/>
    </source>
</evidence>
<dbReference type="InterPro" id="IPR050534">
    <property type="entry name" value="Coronavir_polyprotein_1ab"/>
</dbReference>
<proteinExistence type="predicted"/>
<dbReference type="GO" id="GO:0005524">
    <property type="term" value="F:ATP binding"/>
    <property type="evidence" value="ECO:0007669"/>
    <property type="project" value="UniProtKB-KW"/>
</dbReference>
<keyword evidence="1" id="KW-0547">Nucleotide-binding</keyword>